<gene>
    <name evidence="1" type="ORF">HF577_23350</name>
</gene>
<dbReference type="Proteomes" id="UP001296706">
    <property type="component" value="Unassembled WGS sequence"/>
</dbReference>
<dbReference type="EMBL" id="JAAXKY010000085">
    <property type="protein sequence ID" value="NMH80016.1"/>
    <property type="molecule type" value="Genomic_DNA"/>
</dbReference>
<comment type="caution">
    <text evidence="1">The sequence shown here is derived from an EMBL/GenBank/DDBJ whole genome shotgun (WGS) entry which is preliminary data.</text>
</comment>
<name>A0ABX1RJK8_9PSEU</name>
<proteinExistence type="predicted"/>
<organism evidence="1 2">
    <name type="scientific">Pseudonocardia xinjiangensis</name>
    <dbReference type="NCBI Taxonomy" id="75289"/>
    <lineage>
        <taxon>Bacteria</taxon>
        <taxon>Bacillati</taxon>
        <taxon>Actinomycetota</taxon>
        <taxon>Actinomycetes</taxon>
        <taxon>Pseudonocardiales</taxon>
        <taxon>Pseudonocardiaceae</taxon>
        <taxon>Pseudonocardia</taxon>
    </lineage>
</organism>
<keyword evidence="2" id="KW-1185">Reference proteome</keyword>
<dbReference type="RefSeq" id="WP_169398078.1">
    <property type="nucleotide sequence ID" value="NZ_BAAAJH010000001.1"/>
</dbReference>
<evidence type="ECO:0000313" key="1">
    <source>
        <dbReference type="EMBL" id="NMH80016.1"/>
    </source>
</evidence>
<accession>A0ABX1RJK8</accession>
<reference evidence="1 2" key="1">
    <citation type="submission" date="2020-04" db="EMBL/GenBank/DDBJ databases">
        <authorList>
            <person name="Klaysubun C."/>
            <person name="Duangmal K."/>
            <person name="Lipun K."/>
        </authorList>
    </citation>
    <scope>NUCLEOTIDE SEQUENCE [LARGE SCALE GENOMIC DNA]</scope>
    <source>
        <strain evidence="1 2">JCM 11839</strain>
    </source>
</reference>
<sequence>MVVTAEDDGVSAHLIAEVDQLPFTAESLVINSREEWGPTRDAIVVGGPASAYIGDALMSGDPILGMTIADAAGGTSWTS</sequence>
<evidence type="ECO:0000313" key="2">
    <source>
        <dbReference type="Proteomes" id="UP001296706"/>
    </source>
</evidence>
<protein>
    <submittedName>
        <fullName evidence="1">Uncharacterized protein</fullName>
    </submittedName>
</protein>